<reference evidence="2 3" key="1">
    <citation type="submission" date="2017-11" db="EMBL/GenBank/DDBJ databases">
        <title>The genome of Rhizophagus clarus HR1 reveals common genetic basis of auxotrophy among arbuscular mycorrhizal fungi.</title>
        <authorList>
            <person name="Kobayashi Y."/>
        </authorList>
    </citation>
    <scope>NUCLEOTIDE SEQUENCE [LARGE SCALE GENOMIC DNA]</scope>
    <source>
        <strain evidence="2 3">HR1</strain>
    </source>
</reference>
<sequence>MRKFKPLNLIPISRDGSHPHIRSQRNESSSRSLIDLSLTISSSSPPASGANNREISELRNMISNLTKHVKVLTKERTSEGPRNRSLSPVLSRENRHALPPITDKNFKKTVHDESINKKLLPAIKAAIPPSLEVYDTELLKVIKQLHKSQWEIWKLKKESKIDEYNKQQYMSSRRDQKMTRRRKGLQHMIFTQDSILDDCHPENMTRESTEDEVLANEKYNDNIRSGRLISTNSVIKIHNKEWRLKESYFEQTRSDKHQNWISSNWIELESDDDDDDEDNNGDNNDDDNNGNDDNNDDDNNGNGDNNVDGNNVN</sequence>
<feature type="compositionally biased region" description="Acidic residues" evidence="1">
    <location>
        <begin position="269"/>
        <end position="299"/>
    </location>
</feature>
<accession>A0A2Z6QCG5</accession>
<feature type="region of interest" description="Disordered" evidence="1">
    <location>
        <begin position="1"/>
        <end position="32"/>
    </location>
</feature>
<evidence type="ECO:0000313" key="2">
    <source>
        <dbReference type="EMBL" id="GBB87837.1"/>
    </source>
</evidence>
<organism evidence="2 3">
    <name type="scientific">Rhizophagus clarus</name>
    <dbReference type="NCBI Taxonomy" id="94130"/>
    <lineage>
        <taxon>Eukaryota</taxon>
        <taxon>Fungi</taxon>
        <taxon>Fungi incertae sedis</taxon>
        <taxon>Mucoromycota</taxon>
        <taxon>Glomeromycotina</taxon>
        <taxon>Glomeromycetes</taxon>
        <taxon>Glomerales</taxon>
        <taxon>Glomeraceae</taxon>
        <taxon>Rhizophagus</taxon>
    </lineage>
</organism>
<dbReference type="EMBL" id="BEXD01000483">
    <property type="protein sequence ID" value="GBB87837.1"/>
    <property type="molecule type" value="Genomic_DNA"/>
</dbReference>
<protein>
    <submittedName>
        <fullName evidence="2">Uncharacterized protein</fullName>
    </submittedName>
</protein>
<comment type="caution">
    <text evidence="2">The sequence shown here is derived from an EMBL/GenBank/DDBJ whole genome shotgun (WGS) entry which is preliminary data.</text>
</comment>
<evidence type="ECO:0000256" key="1">
    <source>
        <dbReference type="SAM" id="MobiDB-lite"/>
    </source>
</evidence>
<dbReference type="AlphaFoldDB" id="A0A2Z6QCG5"/>
<feature type="region of interest" description="Disordered" evidence="1">
    <location>
        <begin position="269"/>
        <end position="313"/>
    </location>
</feature>
<gene>
    <name evidence="2" type="ORF">RclHR1_14320004</name>
</gene>
<keyword evidence="3" id="KW-1185">Reference proteome</keyword>
<name>A0A2Z6QCG5_9GLOM</name>
<proteinExistence type="predicted"/>
<feature type="compositionally biased region" description="Low complexity" evidence="1">
    <location>
        <begin position="300"/>
        <end position="313"/>
    </location>
</feature>
<evidence type="ECO:0000313" key="3">
    <source>
        <dbReference type="Proteomes" id="UP000247702"/>
    </source>
</evidence>
<dbReference type="Proteomes" id="UP000247702">
    <property type="component" value="Unassembled WGS sequence"/>
</dbReference>